<sequence length="575" mass="63688">MACGALVQPGHAATSVTDPAAFLDQTESVRTKDHPRFVRMLEQIHLDASQLSAGEQWHLRYLDAWQTAFEGDYAKANGMLQDVIDHSGDKTLVAKASALLMNDLGLNSRYEEAFTLANRLAADLPGITDRLARFTVLANLSQLMTFAGQYDLAITYAHMMEDSLPPGETLCNPLSMQATALYDSKHLSSSSPRLQHAIDACLAAGQPVFANTMRLLKGNLYLDEGQPARVLDLLRQISPSINANHYYNHTLAYQALLAQAYARLGDDGNARKAALAVVAMGKSGDLSDWLRDAYEVLYRVEKKRGHHSAALSYYEHFVAQDKGYLNDITARTLAYEVSQQRMQVQKLETEGLSKQNHILRLQQALTTKAIETGRLYNAFLLVFLASACLWMYRLKRSQLRFKRLSSYDGLTGIFNRQHFISEVERALRLLEKKLGAGCLIFIDLDHFKQVNDTYGHAAGDAVLRHTVAICREHLRTTDLFGRLGGEEFGILILECSREQGMAIADRIRVAIETTPVHGDGFAVSFSASVGLAATDTSGYGLQRLSHDADAALYRAKRTGRNRVIADTEDGSLVEA</sequence>
<dbReference type="CDD" id="cd01949">
    <property type="entry name" value="GGDEF"/>
    <property type="match status" value="1"/>
</dbReference>
<name>A0A4R0YMC8_9GAMM</name>
<dbReference type="InterPro" id="IPR000160">
    <property type="entry name" value="GGDEF_dom"/>
</dbReference>
<evidence type="ECO:0000256" key="4">
    <source>
        <dbReference type="SAM" id="Phobius"/>
    </source>
</evidence>
<evidence type="ECO:0000256" key="3">
    <source>
        <dbReference type="ARBA" id="ARBA00034247"/>
    </source>
</evidence>
<dbReference type="NCBIfam" id="TIGR00254">
    <property type="entry name" value="GGDEF"/>
    <property type="match status" value="1"/>
</dbReference>
<dbReference type="PROSITE" id="PS50887">
    <property type="entry name" value="GGDEF"/>
    <property type="match status" value="1"/>
</dbReference>
<dbReference type="PANTHER" id="PTHR45138:SF9">
    <property type="entry name" value="DIGUANYLATE CYCLASE DGCM-RELATED"/>
    <property type="match status" value="1"/>
</dbReference>
<comment type="caution">
    <text evidence="6">The sequence shown here is derived from an EMBL/GenBank/DDBJ whole genome shotgun (WGS) entry which is preliminary data.</text>
</comment>
<keyword evidence="4" id="KW-1133">Transmembrane helix</keyword>
<dbReference type="GO" id="GO:0005886">
    <property type="term" value="C:plasma membrane"/>
    <property type="evidence" value="ECO:0007669"/>
    <property type="project" value="TreeGrafter"/>
</dbReference>
<dbReference type="SUPFAM" id="SSF48452">
    <property type="entry name" value="TPR-like"/>
    <property type="match status" value="2"/>
</dbReference>
<dbReference type="InterPro" id="IPR050469">
    <property type="entry name" value="Diguanylate_Cyclase"/>
</dbReference>
<dbReference type="EC" id="2.7.7.65" evidence="2"/>
<organism evidence="6 7">
    <name type="scientific">Dyella soli</name>
    <dbReference type="NCBI Taxonomy" id="522319"/>
    <lineage>
        <taxon>Bacteria</taxon>
        <taxon>Pseudomonadati</taxon>
        <taxon>Pseudomonadota</taxon>
        <taxon>Gammaproteobacteria</taxon>
        <taxon>Lysobacterales</taxon>
        <taxon>Rhodanobacteraceae</taxon>
        <taxon>Dyella</taxon>
    </lineage>
</organism>
<protein>
    <recommendedName>
        <fullName evidence="2">diguanylate cyclase</fullName>
        <ecNumber evidence="2">2.7.7.65</ecNumber>
    </recommendedName>
</protein>
<evidence type="ECO:0000259" key="5">
    <source>
        <dbReference type="PROSITE" id="PS50887"/>
    </source>
</evidence>
<keyword evidence="4" id="KW-0472">Membrane</keyword>
<dbReference type="FunFam" id="3.30.70.270:FF:000001">
    <property type="entry name" value="Diguanylate cyclase domain protein"/>
    <property type="match status" value="1"/>
</dbReference>
<dbReference type="EMBL" id="SJTG01000005">
    <property type="protein sequence ID" value="TCI07475.1"/>
    <property type="molecule type" value="Genomic_DNA"/>
</dbReference>
<keyword evidence="7" id="KW-1185">Reference proteome</keyword>
<dbReference type="Pfam" id="PF00990">
    <property type="entry name" value="GGDEF"/>
    <property type="match status" value="1"/>
</dbReference>
<evidence type="ECO:0000256" key="1">
    <source>
        <dbReference type="ARBA" id="ARBA00001946"/>
    </source>
</evidence>
<feature type="domain" description="GGDEF" evidence="5">
    <location>
        <begin position="435"/>
        <end position="568"/>
    </location>
</feature>
<gene>
    <name evidence="6" type="ORF">EZM97_32805</name>
</gene>
<feature type="transmembrane region" description="Helical" evidence="4">
    <location>
        <begin position="375"/>
        <end position="394"/>
    </location>
</feature>
<comment type="cofactor">
    <cofactor evidence="1">
        <name>Mg(2+)</name>
        <dbReference type="ChEBI" id="CHEBI:18420"/>
    </cofactor>
</comment>
<evidence type="ECO:0000313" key="6">
    <source>
        <dbReference type="EMBL" id="TCI07475.1"/>
    </source>
</evidence>
<keyword evidence="4" id="KW-0812">Transmembrane</keyword>
<dbReference type="GO" id="GO:0052621">
    <property type="term" value="F:diguanylate cyclase activity"/>
    <property type="evidence" value="ECO:0007669"/>
    <property type="project" value="UniProtKB-EC"/>
</dbReference>
<dbReference type="InterPro" id="IPR029787">
    <property type="entry name" value="Nucleotide_cyclase"/>
</dbReference>
<dbReference type="GO" id="GO:0043709">
    <property type="term" value="P:cell adhesion involved in single-species biofilm formation"/>
    <property type="evidence" value="ECO:0007669"/>
    <property type="project" value="TreeGrafter"/>
</dbReference>
<dbReference type="InterPro" id="IPR043128">
    <property type="entry name" value="Rev_trsase/Diguanyl_cyclase"/>
</dbReference>
<dbReference type="Gene3D" id="3.30.70.270">
    <property type="match status" value="1"/>
</dbReference>
<dbReference type="InterPro" id="IPR011990">
    <property type="entry name" value="TPR-like_helical_dom_sf"/>
</dbReference>
<dbReference type="GO" id="GO:1902201">
    <property type="term" value="P:negative regulation of bacterial-type flagellum-dependent cell motility"/>
    <property type="evidence" value="ECO:0007669"/>
    <property type="project" value="TreeGrafter"/>
</dbReference>
<accession>A0A4R0YMC8</accession>
<reference evidence="6 7" key="1">
    <citation type="submission" date="2019-02" db="EMBL/GenBank/DDBJ databases">
        <title>Dyella amyloliquefaciens sp. nov., isolated from forest soil.</title>
        <authorList>
            <person name="Gao Z.-H."/>
            <person name="Qiu L.-H."/>
        </authorList>
    </citation>
    <scope>NUCLEOTIDE SEQUENCE [LARGE SCALE GENOMIC DNA]</scope>
    <source>
        <strain evidence="6 7">KACC 12747</strain>
    </source>
</reference>
<comment type="catalytic activity">
    <reaction evidence="3">
        <text>2 GTP = 3',3'-c-di-GMP + 2 diphosphate</text>
        <dbReference type="Rhea" id="RHEA:24898"/>
        <dbReference type="ChEBI" id="CHEBI:33019"/>
        <dbReference type="ChEBI" id="CHEBI:37565"/>
        <dbReference type="ChEBI" id="CHEBI:58805"/>
        <dbReference type="EC" id="2.7.7.65"/>
    </reaction>
</comment>
<proteinExistence type="predicted"/>
<dbReference type="SUPFAM" id="SSF55073">
    <property type="entry name" value="Nucleotide cyclase"/>
    <property type="match status" value="1"/>
</dbReference>
<dbReference type="SMART" id="SM00267">
    <property type="entry name" value="GGDEF"/>
    <property type="match status" value="1"/>
</dbReference>
<evidence type="ECO:0000313" key="7">
    <source>
        <dbReference type="Proteomes" id="UP000291822"/>
    </source>
</evidence>
<dbReference type="AlphaFoldDB" id="A0A4R0YMC8"/>
<dbReference type="PANTHER" id="PTHR45138">
    <property type="entry name" value="REGULATORY COMPONENTS OF SENSORY TRANSDUCTION SYSTEM"/>
    <property type="match status" value="1"/>
</dbReference>
<evidence type="ECO:0000256" key="2">
    <source>
        <dbReference type="ARBA" id="ARBA00012528"/>
    </source>
</evidence>
<dbReference type="Proteomes" id="UP000291822">
    <property type="component" value="Unassembled WGS sequence"/>
</dbReference>